<dbReference type="OrthoDB" id="9804126at2"/>
<feature type="domain" description="Mur ligase central" evidence="2">
    <location>
        <begin position="113"/>
        <end position="285"/>
    </location>
</feature>
<dbReference type="InterPro" id="IPR036565">
    <property type="entry name" value="Mur-like_cat_sf"/>
</dbReference>
<dbReference type="PANTHER" id="PTHR43445:SF5">
    <property type="entry name" value="UDP-N-ACETYLMURAMATE--L-ALANYL-GAMMA-D-GLUTAMYL-MESO-2,6-DIAMINOHEPTANDIOATE LIGASE"/>
    <property type="match status" value="1"/>
</dbReference>
<evidence type="ECO:0000313" key="4">
    <source>
        <dbReference type="Proteomes" id="UP000249873"/>
    </source>
</evidence>
<dbReference type="Gene3D" id="3.90.190.20">
    <property type="entry name" value="Mur ligase, C-terminal domain"/>
    <property type="match status" value="1"/>
</dbReference>
<evidence type="ECO:0000313" key="3">
    <source>
        <dbReference type="EMBL" id="AWV98297.1"/>
    </source>
</evidence>
<dbReference type="Gene3D" id="3.40.1190.10">
    <property type="entry name" value="Mur-like, catalytic domain"/>
    <property type="match status" value="1"/>
</dbReference>
<dbReference type="InterPro" id="IPR036615">
    <property type="entry name" value="Mur_ligase_C_dom_sf"/>
</dbReference>
<dbReference type="EMBL" id="CP029480">
    <property type="protein sequence ID" value="AWV98297.1"/>
    <property type="molecule type" value="Genomic_DNA"/>
</dbReference>
<name>A0A2Z4GAR4_9BACT</name>
<accession>A0A2Z4GAR4</accession>
<dbReference type="Proteomes" id="UP000249873">
    <property type="component" value="Chromosome"/>
</dbReference>
<dbReference type="KEGG" id="als:DJ013_08990"/>
<protein>
    <submittedName>
        <fullName evidence="3">Peptidoglycan synthetase</fullName>
    </submittedName>
</protein>
<dbReference type="InterPro" id="IPR050061">
    <property type="entry name" value="MurCDEF_pg_biosynth"/>
</dbReference>
<dbReference type="SUPFAM" id="SSF53623">
    <property type="entry name" value="MurD-like peptide ligases, catalytic domain"/>
    <property type="match status" value="1"/>
</dbReference>
<dbReference type="PANTHER" id="PTHR43445">
    <property type="entry name" value="UDP-N-ACETYLMURAMATE--L-ALANINE LIGASE-RELATED"/>
    <property type="match status" value="1"/>
</dbReference>
<proteinExistence type="predicted"/>
<organism evidence="3 4">
    <name type="scientific">Arcticibacterium luteifluviistationis</name>
    <dbReference type="NCBI Taxonomy" id="1784714"/>
    <lineage>
        <taxon>Bacteria</taxon>
        <taxon>Pseudomonadati</taxon>
        <taxon>Bacteroidota</taxon>
        <taxon>Cytophagia</taxon>
        <taxon>Cytophagales</taxon>
        <taxon>Leadbetterellaceae</taxon>
        <taxon>Arcticibacterium</taxon>
    </lineage>
</organism>
<dbReference type="Pfam" id="PF08245">
    <property type="entry name" value="Mur_ligase_M"/>
    <property type="match status" value="1"/>
</dbReference>
<dbReference type="SUPFAM" id="SSF53244">
    <property type="entry name" value="MurD-like peptide ligases, peptide-binding domain"/>
    <property type="match status" value="1"/>
</dbReference>
<evidence type="ECO:0000259" key="2">
    <source>
        <dbReference type="Pfam" id="PF08245"/>
    </source>
</evidence>
<dbReference type="RefSeq" id="WP_111371459.1">
    <property type="nucleotide sequence ID" value="NZ_CP029480.1"/>
</dbReference>
<sequence>MSKTIKNIHFIAVGGAIMHNLALALLQKGYRVTGSDDEIYDPAKSRLEKAGILPKKIGWNTDNITEDLDAVILGMHARKDNPELKKAEELGLKVYSFPEYVFEQTKNKQRIAIAGSHGKTSITSIILHVLKYYNRNFDYLVGAQIEGFDLMVKLTDDAPVIILEADEYLSSALEMKSKFLFYHPHITLISGIAWDHFNVFPKFEDYVKAFEQLADGMPKASTLLWDETDDIANIIGKQVRDEVNQIPYKAHPYEVKDGKISLKTKNGPVPLKIFGEHNMKNLQGAKEILEKIAITEDMFYKAIQSFSGAAKRLEKLGESKNTVIYRDFAHAPSKVGATTNAGKELYPDRKLVACYELHTYSSLSKDFLPHYAEKLNAADDAVVFYSPHTVEMKKMPPISPEEIKAAFGREDLKIFTTAEELQDYLTSINWYKANLLLMSSGTFGGTDLPKLSETILKLPVKKEARSTQKKKSWKGIFKKKS</sequence>
<reference evidence="3 4" key="1">
    <citation type="submission" date="2018-05" db="EMBL/GenBank/DDBJ databases">
        <title>Complete genome sequence of Arcticibacterium luteifluviistationis SM1504T, a cytophagaceae bacterium isolated from Arctic surface seawater.</title>
        <authorList>
            <person name="Li Y."/>
            <person name="Qin Q.-L."/>
        </authorList>
    </citation>
    <scope>NUCLEOTIDE SEQUENCE [LARGE SCALE GENOMIC DNA]</scope>
    <source>
        <strain evidence="3 4">SM1504</strain>
    </source>
</reference>
<dbReference type="InterPro" id="IPR013221">
    <property type="entry name" value="Mur_ligase_cen"/>
</dbReference>
<dbReference type="GO" id="GO:0005524">
    <property type="term" value="F:ATP binding"/>
    <property type="evidence" value="ECO:0007669"/>
    <property type="project" value="InterPro"/>
</dbReference>
<feature type="domain" description="Mur ligase N-terminal catalytic" evidence="1">
    <location>
        <begin position="7"/>
        <end position="101"/>
    </location>
</feature>
<dbReference type="InterPro" id="IPR000713">
    <property type="entry name" value="Mur_ligase_N"/>
</dbReference>
<keyword evidence="4" id="KW-1185">Reference proteome</keyword>
<evidence type="ECO:0000259" key="1">
    <source>
        <dbReference type="Pfam" id="PF01225"/>
    </source>
</evidence>
<dbReference type="Pfam" id="PF01225">
    <property type="entry name" value="Mur_ligase"/>
    <property type="match status" value="1"/>
</dbReference>
<dbReference type="GO" id="GO:0016881">
    <property type="term" value="F:acid-amino acid ligase activity"/>
    <property type="evidence" value="ECO:0007669"/>
    <property type="project" value="InterPro"/>
</dbReference>
<dbReference type="SUPFAM" id="SSF51984">
    <property type="entry name" value="MurCD N-terminal domain"/>
    <property type="match status" value="1"/>
</dbReference>
<dbReference type="Gene3D" id="3.40.50.720">
    <property type="entry name" value="NAD(P)-binding Rossmann-like Domain"/>
    <property type="match status" value="1"/>
</dbReference>
<dbReference type="AlphaFoldDB" id="A0A2Z4GAR4"/>
<gene>
    <name evidence="3" type="ORF">DJ013_08990</name>
</gene>